<protein>
    <submittedName>
        <fullName evidence="2">DDHD domain-containing protein</fullName>
    </submittedName>
</protein>
<dbReference type="Proteomes" id="UP000887577">
    <property type="component" value="Unplaced"/>
</dbReference>
<sequence>MFDVHFCLVTELQCLFVEPECIVTMSSESSASPGTAKIITPAQTPIPTVVAATPATPKTASTFSITPPSTIVSTPPSIILGKKKKRVTDLKCFEIRWFLKKDNDTKWSPLKGYDSMIVEVAWRNRNGIVVDEETQKLFDEMPKTDDVICLEGLYMLDTKEERLDSVYWKDESLPLRRGSWFQADTMQPLSMDLADAIENHHLTSFRDQSIPDGPVFSDTESSKRPILTTISWHDHDEIRWNSVIDIVWHNNSKTNRLIRFVTRSKGTVLRRGYTEEADLDDGKPDFSDLILVVHGIGQKGYENLIAKNTGQ</sequence>
<dbReference type="GO" id="GO:0004620">
    <property type="term" value="F:phospholipase activity"/>
    <property type="evidence" value="ECO:0007669"/>
    <property type="project" value="TreeGrafter"/>
</dbReference>
<proteinExistence type="predicted"/>
<name>A0A914Z9G3_9BILA</name>
<evidence type="ECO:0000313" key="2">
    <source>
        <dbReference type="WBParaSite" id="PSU_v2.g8447.t1"/>
    </source>
</evidence>
<organism evidence="1 2">
    <name type="scientific">Panagrolaimus superbus</name>
    <dbReference type="NCBI Taxonomy" id="310955"/>
    <lineage>
        <taxon>Eukaryota</taxon>
        <taxon>Metazoa</taxon>
        <taxon>Ecdysozoa</taxon>
        <taxon>Nematoda</taxon>
        <taxon>Chromadorea</taxon>
        <taxon>Rhabditida</taxon>
        <taxon>Tylenchina</taxon>
        <taxon>Panagrolaimomorpha</taxon>
        <taxon>Panagrolaimoidea</taxon>
        <taxon>Panagrolaimidae</taxon>
        <taxon>Panagrolaimus</taxon>
    </lineage>
</organism>
<dbReference type="PANTHER" id="PTHR23509:SF48">
    <property type="entry name" value="INTRACELLULAR PHOSPHOLIPASE A1"/>
    <property type="match status" value="1"/>
</dbReference>
<dbReference type="GO" id="GO:0005737">
    <property type="term" value="C:cytoplasm"/>
    <property type="evidence" value="ECO:0007669"/>
    <property type="project" value="TreeGrafter"/>
</dbReference>
<accession>A0A914Z9G3</accession>
<keyword evidence="1" id="KW-1185">Reference proteome</keyword>
<evidence type="ECO:0000313" key="1">
    <source>
        <dbReference type="Proteomes" id="UP000887577"/>
    </source>
</evidence>
<dbReference type="PANTHER" id="PTHR23509">
    <property type="entry name" value="PA-PL1 PHOSPHOLIPASE FAMILY"/>
    <property type="match status" value="1"/>
</dbReference>
<reference evidence="2" key="1">
    <citation type="submission" date="2022-11" db="UniProtKB">
        <authorList>
            <consortium name="WormBaseParasite"/>
        </authorList>
    </citation>
    <scope>IDENTIFICATION</scope>
</reference>
<dbReference type="InterPro" id="IPR058055">
    <property type="entry name" value="PA-PLA1"/>
</dbReference>
<dbReference type="WBParaSite" id="PSU_v2.g8447.t1">
    <property type="protein sequence ID" value="PSU_v2.g8447.t1"/>
    <property type="gene ID" value="PSU_v2.g8447"/>
</dbReference>
<dbReference type="AlphaFoldDB" id="A0A914Z9G3"/>